<proteinExistence type="predicted"/>
<evidence type="ECO:0000313" key="2">
    <source>
        <dbReference type="Proteomes" id="UP000035955"/>
    </source>
</evidence>
<dbReference type="AlphaFoldDB" id="A0A0J6T2H3"/>
<reference evidence="1 2" key="1">
    <citation type="submission" date="2015-03" db="EMBL/GenBank/DDBJ databases">
        <title>Genome sequencing of Methylobacterium variabile DSM 16961.</title>
        <authorList>
            <person name="Chaudhry V."/>
            <person name="Patil P.B."/>
        </authorList>
    </citation>
    <scope>NUCLEOTIDE SEQUENCE [LARGE SCALE GENOMIC DNA]</scope>
    <source>
        <strain evidence="1 2">DSM 16961</strain>
    </source>
</reference>
<dbReference type="OrthoDB" id="7987741at2"/>
<gene>
    <name evidence="1" type="ORF">VQ02_08345</name>
</gene>
<organism evidence="1 2">
    <name type="scientific">Methylobacterium variabile</name>
    <dbReference type="NCBI Taxonomy" id="298794"/>
    <lineage>
        <taxon>Bacteria</taxon>
        <taxon>Pseudomonadati</taxon>
        <taxon>Pseudomonadota</taxon>
        <taxon>Alphaproteobacteria</taxon>
        <taxon>Hyphomicrobiales</taxon>
        <taxon>Methylobacteriaceae</taxon>
        <taxon>Methylobacterium</taxon>
    </lineage>
</organism>
<dbReference type="EMBL" id="LABY01000050">
    <property type="protein sequence ID" value="KMO40194.1"/>
    <property type="molecule type" value="Genomic_DNA"/>
</dbReference>
<accession>A0A0J6T2H3</accession>
<evidence type="ECO:0000313" key="1">
    <source>
        <dbReference type="EMBL" id="KMO40194.1"/>
    </source>
</evidence>
<dbReference type="Proteomes" id="UP000035955">
    <property type="component" value="Unassembled WGS sequence"/>
</dbReference>
<keyword evidence="2" id="KW-1185">Reference proteome</keyword>
<dbReference type="PATRIC" id="fig|298794.3.peg.6102"/>
<sequence length="64" mass="7062">MSDTPQASTTLDIIARELHELMRLSNPGCPAWDDLDPAKSHEAGLIQMAREKAREFIPSDDPAT</sequence>
<comment type="caution">
    <text evidence="1">The sequence shown here is derived from an EMBL/GenBank/DDBJ whole genome shotgun (WGS) entry which is preliminary data.</text>
</comment>
<name>A0A0J6T2H3_9HYPH</name>
<dbReference type="RefSeq" id="WP_048443714.1">
    <property type="nucleotide sequence ID" value="NZ_LABY01000050.1"/>
</dbReference>
<protein>
    <submittedName>
        <fullName evidence="1">Uncharacterized protein</fullName>
    </submittedName>
</protein>